<reference evidence="1" key="1">
    <citation type="submission" date="2014-11" db="EMBL/GenBank/DDBJ databases">
        <authorList>
            <person name="Amaro Gonzalez C."/>
        </authorList>
    </citation>
    <scope>NUCLEOTIDE SEQUENCE</scope>
</reference>
<dbReference type="EMBL" id="GBXM01075467">
    <property type="protein sequence ID" value="JAH33110.1"/>
    <property type="molecule type" value="Transcribed_RNA"/>
</dbReference>
<protein>
    <submittedName>
        <fullName evidence="1">Uncharacterized protein</fullName>
    </submittedName>
</protein>
<accession>A0A0E9RXJ5</accession>
<proteinExistence type="predicted"/>
<organism evidence="1">
    <name type="scientific">Anguilla anguilla</name>
    <name type="common">European freshwater eel</name>
    <name type="synonym">Muraena anguilla</name>
    <dbReference type="NCBI Taxonomy" id="7936"/>
    <lineage>
        <taxon>Eukaryota</taxon>
        <taxon>Metazoa</taxon>
        <taxon>Chordata</taxon>
        <taxon>Craniata</taxon>
        <taxon>Vertebrata</taxon>
        <taxon>Euteleostomi</taxon>
        <taxon>Actinopterygii</taxon>
        <taxon>Neopterygii</taxon>
        <taxon>Teleostei</taxon>
        <taxon>Anguilliformes</taxon>
        <taxon>Anguillidae</taxon>
        <taxon>Anguilla</taxon>
    </lineage>
</organism>
<dbReference type="AlphaFoldDB" id="A0A0E9RXJ5"/>
<evidence type="ECO:0000313" key="1">
    <source>
        <dbReference type="EMBL" id="JAH33110.1"/>
    </source>
</evidence>
<reference evidence="1" key="2">
    <citation type="journal article" date="2015" name="Fish Shellfish Immunol.">
        <title>Early steps in the European eel (Anguilla anguilla)-Vibrio vulnificus interaction in the gills: Role of the RtxA13 toxin.</title>
        <authorList>
            <person name="Callol A."/>
            <person name="Pajuelo D."/>
            <person name="Ebbesson L."/>
            <person name="Teles M."/>
            <person name="MacKenzie S."/>
            <person name="Amaro C."/>
        </authorList>
    </citation>
    <scope>NUCLEOTIDE SEQUENCE</scope>
</reference>
<sequence>MVLFKHKNQTYCCQMNEKWPSLFVF</sequence>
<name>A0A0E9RXJ5_ANGAN</name>